<proteinExistence type="predicted"/>
<accession>A0A0F9V145</accession>
<dbReference type="AlphaFoldDB" id="A0A0F9V145"/>
<sequence>MKIALCLTGMALHPGKKTVNGQMWDGKSGKRTPVEWRKGLEHYRKHILAHNDVDVFIHTPSVDAEQDLVAAYNPKATIFESDPRFNTIGAKVGNNYSDKIDSKSQITIARWYGIQRCVQLKKQYEMEHEFKYDMVMIGRFDVAWMVDVHFDQFDQNHFYASNWCVMKMPDGQGIRHADWFFHGWDKKENKELRHTHTGYPHTPHYPALADYWFFGGSEIMDQFGNLYDNIGKFLREGVPSNHEFAFRQLQVAGLLSKLKFAFHIHNDVFLARFVYFDWRK</sequence>
<evidence type="ECO:0000313" key="1">
    <source>
        <dbReference type="EMBL" id="KKN98945.1"/>
    </source>
</evidence>
<reference evidence="1" key="1">
    <citation type="journal article" date="2015" name="Nature">
        <title>Complex archaea that bridge the gap between prokaryotes and eukaryotes.</title>
        <authorList>
            <person name="Spang A."/>
            <person name="Saw J.H."/>
            <person name="Jorgensen S.L."/>
            <person name="Zaremba-Niedzwiedzka K."/>
            <person name="Martijn J."/>
            <person name="Lind A.E."/>
            <person name="van Eijk R."/>
            <person name="Schleper C."/>
            <person name="Guy L."/>
            <person name="Ettema T.J."/>
        </authorList>
    </citation>
    <scope>NUCLEOTIDE SEQUENCE</scope>
</reference>
<protein>
    <submittedName>
        <fullName evidence="1">Uncharacterized protein</fullName>
    </submittedName>
</protein>
<name>A0A0F9V145_9ZZZZ</name>
<comment type="caution">
    <text evidence="1">The sequence shown here is derived from an EMBL/GenBank/DDBJ whole genome shotgun (WGS) entry which is preliminary data.</text>
</comment>
<organism evidence="1">
    <name type="scientific">marine sediment metagenome</name>
    <dbReference type="NCBI Taxonomy" id="412755"/>
    <lineage>
        <taxon>unclassified sequences</taxon>
        <taxon>metagenomes</taxon>
        <taxon>ecological metagenomes</taxon>
    </lineage>
</organism>
<dbReference type="EMBL" id="LAZR01000049">
    <property type="protein sequence ID" value="KKN98945.1"/>
    <property type="molecule type" value="Genomic_DNA"/>
</dbReference>
<gene>
    <name evidence="1" type="ORF">LCGC14_0141900</name>
</gene>